<evidence type="ECO:0000259" key="5">
    <source>
        <dbReference type="Pfam" id="PF13399"/>
    </source>
</evidence>
<evidence type="ECO:0000313" key="6">
    <source>
        <dbReference type="EMBL" id="GAA4266803.1"/>
    </source>
</evidence>
<evidence type="ECO:0000256" key="2">
    <source>
        <dbReference type="SAM" id="MobiDB-lite"/>
    </source>
</evidence>
<feature type="region of interest" description="Disordered" evidence="2">
    <location>
        <begin position="439"/>
        <end position="493"/>
    </location>
</feature>
<organism evidence="6 7">
    <name type="scientific">Frondihabitans peucedani</name>
    <dbReference type="NCBI Taxonomy" id="598626"/>
    <lineage>
        <taxon>Bacteria</taxon>
        <taxon>Bacillati</taxon>
        <taxon>Actinomycetota</taxon>
        <taxon>Actinomycetes</taxon>
        <taxon>Micrococcales</taxon>
        <taxon>Microbacteriaceae</taxon>
        <taxon>Frondihabitans</taxon>
    </lineage>
</organism>
<dbReference type="Pfam" id="PF03816">
    <property type="entry name" value="LytR_cpsA_psr"/>
    <property type="match status" value="1"/>
</dbReference>
<reference evidence="7" key="1">
    <citation type="journal article" date="2019" name="Int. J. Syst. Evol. Microbiol.">
        <title>The Global Catalogue of Microorganisms (GCM) 10K type strain sequencing project: providing services to taxonomists for standard genome sequencing and annotation.</title>
        <authorList>
            <consortium name="The Broad Institute Genomics Platform"/>
            <consortium name="The Broad Institute Genome Sequencing Center for Infectious Disease"/>
            <person name="Wu L."/>
            <person name="Ma J."/>
        </authorList>
    </citation>
    <scope>NUCLEOTIDE SEQUENCE [LARGE SCALE GENOMIC DNA]</scope>
    <source>
        <strain evidence="7">JCM 17442</strain>
    </source>
</reference>
<name>A0ABP8E3M3_9MICO</name>
<evidence type="ECO:0000259" key="4">
    <source>
        <dbReference type="Pfam" id="PF03816"/>
    </source>
</evidence>
<keyword evidence="7" id="KW-1185">Reference proteome</keyword>
<protein>
    <submittedName>
        <fullName evidence="6">LCP family protein</fullName>
    </submittedName>
</protein>
<proteinExistence type="inferred from homology"/>
<feature type="transmembrane region" description="Helical" evidence="3">
    <location>
        <begin position="16"/>
        <end position="37"/>
    </location>
</feature>
<feature type="compositionally biased region" description="Low complexity" evidence="2">
    <location>
        <begin position="462"/>
        <end position="477"/>
    </location>
</feature>
<evidence type="ECO:0000256" key="3">
    <source>
        <dbReference type="SAM" id="Phobius"/>
    </source>
</evidence>
<dbReference type="InterPro" id="IPR050922">
    <property type="entry name" value="LytR/CpsA/Psr_CW_biosynth"/>
</dbReference>
<dbReference type="Pfam" id="PF13399">
    <property type="entry name" value="LytR_C"/>
    <property type="match status" value="1"/>
</dbReference>
<dbReference type="NCBIfam" id="TIGR00350">
    <property type="entry name" value="lytR_cpsA_psr"/>
    <property type="match status" value="1"/>
</dbReference>
<accession>A0ABP8E3M3</accession>
<comment type="similarity">
    <text evidence="1">Belongs to the LytR/CpsA/Psr (LCP) family.</text>
</comment>
<evidence type="ECO:0000256" key="1">
    <source>
        <dbReference type="ARBA" id="ARBA00006068"/>
    </source>
</evidence>
<dbReference type="Gene3D" id="3.40.630.190">
    <property type="entry name" value="LCP protein"/>
    <property type="match status" value="1"/>
</dbReference>
<dbReference type="PANTHER" id="PTHR33392">
    <property type="entry name" value="POLYISOPRENYL-TEICHOIC ACID--PEPTIDOGLYCAN TEICHOIC ACID TRANSFERASE TAGU"/>
    <property type="match status" value="1"/>
</dbReference>
<gene>
    <name evidence="6" type="ORF">GCM10022256_24150</name>
</gene>
<keyword evidence="3" id="KW-1133">Transmembrane helix</keyword>
<feature type="domain" description="LytR/CpsA/Psr regulator C-terminal" evidence="5">
    <location>
        <begin position="357"/>
        <end position="438"/>
    </location>
</feature>
<feature type="compositionally biased region" description="Gly residues" evidence="2">
    <location>
        <begin position="451"/>
        <end position="461"/>
    </location>
</feature>
<keyword evidence="3" id="KW-0812">Transmembrane</keyword>
<dbReference type="InterPro" id="IPR004474">
    <property type="entry name" value="LytR_CpsA_psr"/>
</dbReference>
<feature type="domain" description="Cell envelope-related transcriptional attenuator" evidence="4">
    <location>
        <begin position="96"/>
        <end position="245"/>
    </location>
</feature>
<keyword evidence="3" id="KW-0472">Membrane</keyword>
<dbReference type="InterPro" id="IPR027381">
    <property type="entry name" value="LytR/CpsA/Psr_C"/>
</dbReference>
<dbReference type="PANTHER" id="PTHR33392:SF6">
    <property type="entry name" value="POLYISOPRENYL-TEICHOIC ACID--PEPTIDOGLYCAN TEICHOIC ACID TRANSFERASE TAGU"/>
    <property type="match status" value="1"/>
</dbReference>
<dbReference type="Proteomes" id="UP001501594">
    <property type="component" value="Unassembled WGS sequence"/>
</dbReference>
<dbReference type="EMBL" id="BAABAU010000003">
    <property type="protein sequence ID" value="GAA4266803.1"/>
    <property type="molecule type" value="Genomic_DNA"/>
</dbReference>
<evidence type="ECO:0000313" key="7">
    <source>
        <dbReference type="Proteomes" id="UP001501594"/>
    </source>
</evidence>
<sequence length="493" mass="49462">MSDTPRTRLRVRPRHVVRWIAIVVVLILVATIGYAVYNYQHFVSGVTHIDALPASTSQAKTSGENILLVGDDHRPANASAAELAELGTTSDGGGTNTDSMLILHIPDGGGKATLISLPRDSWVSIPGYGMGKLNAAFAYGSAKGGDSGGAKLLVETIQNLTTLHIDHFVRISMVGFYDVAKALGPLKVCLVDAVDDSYSTFTAPAGVSTLDAQQALAFVRQRHGLPNGDLDREARQRYFLSAEAKNFLKPSTLLNPGRLNAALTAVGSAIQTDKGLNWLTLATQLKDIAGGNLDSTTIPVSGTPTIYSGGTAISIVQVDTAKMPAFVAALDAAPASTSGKSTGSGSGAAASTVTPSQVSVTVLNGSGVAGAAGTSTATLATAGFTTSTPSTVSTRAASTIQYPSSMAAEARTLAAYVPGATLEAVTGVAGVTLVLGTDGATAKAKPSTAGSGSGSGSGSSGTSGSSGSSGSSRSGSSPAATKTAATDGITCVH</sequence>
<dbReference type="RefSeq" id="WP_344796513.1">
    <property type="nucleotide sequence ID" value="NZ_BAABAU010000003.1"/>
</dbReference>
<comment type="caution">
    <text evidence="6">The sequence shown here is derived from an EMBL/GenBank/DDBJ whole genome shotgun (WGS) entry which is preliminary data.</text>
</comment>
<dbReference type="Gene3D" id="3.30.70.2390">
    <property type="match status" value="1"/>
</dbReference>